<feature type="chain" id="PRO_5039429091" evidence="2">
    <location>
        <begin position="24"/>
        <end position="105"/>
    </location>
</feature>
<proteinExistence type="predicted"/>
<evidence type="ECO:0000256" key="1">
    <source>
        <dbReference type="ARBA" id="ARBA00022649"/>
    </source>
</evidence>
<comment type="caution">
    <text evidence="3">The sequence shown here is derived from an EMBL/GenBank/DDBJ whole genome shotgun (WGS) entry which is preliminary data.</text>
</comment>
<dbReference type="Gene3D" id="3.30.2310.20">
    <property type="entry name" value="RelE-like"/>
    <property type="match status" value="1"/>
</dbReference>
<evidence type="ECO:0000313" key="3">
    <source>
        <dbReference type="EMBL" id="PDX82403.1"/>
    </source>
</evidence>
<evidence type="ECO:0000313" key="4">
    <source>
        <dbReference type="Proteomes" id="UP000220005"/>
    </source>
</evidence>
<name>A0A2A7ATH3_9FIRM</name>
<keyword evidence="1" id="KW-1277">Toxin-antitoxin system</keyword>
<feature type="signal peptide" evidence="2">
    <location>
        <begin position="1"/>
        <end position="23"/>
    </location>
</feature>
<evidence type="ECO:0000256" key="2">
    <source>
        <dbReference type="SAM" id="SignalP"/>
    </source>
</evidence>
<dbReference type="Proteomes" id="UP000220005">
    <property type="component" value="Unassembled WGS sequence"/>
</dbReference>
<dbReference type="EMBL" id="NMTY01000004">
    <property type="protein sequence ID" value="PDX82403.1"/>
    <property type="molecule type" value="Genomic_DNA"/>
</dbReference>
<keyword evidence="2" id="KW-0732">Signal</keyword>
<reference evidence="3 4" key="1">
    <citation type="journal article" date="2017" name="Front. Microbiol.">
        <title>New Insights into the Diversity of the Genus Faecalibacterium.</title>
        <authorList>
            <person name="Benevides L."/>
            <person name="Burman S."/>
            <person name="Martin R."/>
            <person name="Robert V."/>
            <person name="Thomas M."/>
            <person name="Miquel S."/>
            <person name="Chain F."/>
            <person name="Sokol H."/>
            <person name="Bermudez-Humaran L.G."/>
            <person name="Morrison M."/>
            <person name="Langella P."/>
            <person name="Azevedo V.A."/>
            <person name="Chatel J.M."/>
            <person name="Soares S."/>
        </authorList>
    </citation>
    <scope>NUCLEOTIDE SEQUENCE [LARGE SCALE GENOMIC DNA]</scope>
    <source>
        <strain evidence="3 4">CNCM I 4575</strain>
    </source>
</reference>
<dbReference type="RefSeq" id="WP_097838843.1">
    <property type="nucleotide sequence ID" value="NZ_NMTY01000004.1"/>
</dbReference>
<protein>
    <submittedName>
        <fullName evidence="3">Plasmid stabilization protein</fullName>
    </submittedName>
</protein>
<dbReference type="AlphaFoldDB" id="A0A2A7ATH3"/>
<dbReference type="InterPro" id="IPR007712">
    <property type="entry name" value="RelE/ParE_toxin"/>
</dbReference>
<dbReference type="InterPro" id="IPR035093">
    <property type="entry name" value="RelE/ParE_toxin_dom_sf"/>
</dbReference>
<sequence>MEQQNKYRVIVSARAAQMLVSHAAFLAQVSPAAAERLTVEFDKAAKSLEQMPQRCPWLKGEYIPKNAYRFILFEKRYMLIFQIVDNTVYADYVVDCRQDYGWLIR</sequence>
<dbReference type="Pfam" id="PF05016">
    <property type="entry name" value="ParE_toxin"/>
    <property type="match status" value="1"/>
</dbReference>
<gene>
    <name evidence="3" type="ORF">CGS58_02725</name>
</gene>
<accession>A0A2A7ATH3</accession>
<organism evidence="3 4">
    <name type="scientific">Faecalibacterium prausnitzii</name>
    <dbReference type="NCBI Taxonomy" id="853"/>
    <lineage>
        <taxon>Bacteria</taxon>
        <taxon>Bacillati</taxon>
        <taxon>Bacillota</taxon>
        <taxon>Clostridia</taxon>
        <taxon>Eubacteriales</taxon>
        <taxon>Oscillospiraceae</taxon>
        <taxon>Faecalibacterium</taxon>
    </lineage>
</organism>